<feature type="transmembrane region" description="Helical" evidence="1">
    <location>
        <begin position="6"/>
        <end position="24"/>
    </location>
</feature>
<evidence type="ECO:0000313" key="3">
    <source>
        <dbReference type="Proteomes" id="UP000285310"/>
    </source>
</evidence>
<dbReference type="EMBL" id="AYKG01000067">
    <property type="protein sequence ID" value="ROO24405.1"/>
    <property type="molecule type" value="Genomic_DNA"/>
</dbReference>
<keyword evidence="3" id="KW-1185">Reference proteome</keyword>
<protein>
    <submittedName>
        <fullName evidence="2">Uncharacterized protein</fullName>
    </submittedName>
</protein>
<dbReference type="Proteomes" id="UP000285310">
    <property type="component" value="Unassembled WGS sequence"/>
</dbReference>
<dbReference type="InParanoid" id="A0A423PFQ8"/>
<sequence>MEILASMVVLSISGFFAYIAYDLMRFTRRDDKK</sequence>
<proteinExistence type="predicted"/>
<keyword evidence="1" id="KW-0812">Transmembrane</keyword>
<reference evidence="2 3" key="1">
    <citation type="submission" date="2013-10" db="EMBL/GenBank/DDBJ databases">
        <title>Salinisphaera japonica YTM-1 Genome Sequencing.</title>
        <authorList>
            <person name="Lai Q."/>
            <person name="Li C."/>
            <person name="Shao Z."/>
        </authorList>
    </citation>
    <scope>NUCLEOTIDE SEQUENCE [LARGE SCALE GENOMIC DNA]</scope>
    <source>
        <strain evidence="2 3">YTM-1</strain>
    </source>
</reference>
<dbReference type="AlphaFoldDB" id="A0A423PFQ8"/>
<evidence type="ECO:0000313" key="2">
    <source>
        <dbReference type="EMBL" id="ROO24405.1"/>
    </source>
</evidence>
<keyword evidence="1" id="KW-1133">Transmembrane helix</keyword>
<organism evidence="2 3">
    <name type="scientific">Salinisphaera japonica YTM-1</name>
    <dbReference type="NCBI Taxonomy" id="1209778"/>
    <lineage>
        <taxon>Bacteria</taxon>
        <taxon>Pseudomonadati</taxon>
        <taxon>Pseudomonadota</taxon>
        <taxon>Gammaproteobacteria</taxon>
        <taxon>Salinisphaerales</taxon>
        <taxon>Salinisphaeraceae</taxon>
        <taxon>Salinisphaera</taxon>
    </lineage>
</organism>
<comment type="caution">
    <text evidence="2">The sequence shown here is derived from an EMBL/GenBank/DDBJ whole genome shotgun (WGS) entry which is preliminary data.</text>
</comment>
<name>A0A423PFQ8_9GAMM</name>
<accession>A0A423PFQ8</accession>
<evidence type="ECO:0000256" key="1">
    <source>
        <dbReference type="SAM" id="Phobius"/>
    </source>
</evidence>
<gene>
    <name evidence="2" type="ORF">SAJA_14090</name>
</gene>
<keyword evidence="1" id="KW-0472">Membrane</keyword>